<evidence type="ECO:0000313" key="4">
    <source>
        <dbReference type="Proteomes" id="UP000028547"/>
    </source>
</evidence>
<dbReference type="Gene3D" id="3.40.50.410">
    <property type="entry name" value="von Willebrand factor, type A domain"/>
    <property type="match status" value="1"/>
</dbReference>
<keyword evidence="1" id="KW-0732">Signal</keyword>
<gene>
    <name evidence="3" type="ORF">Q664_27920</name>
</gene>
<dbReference type="AlphaFoldDB" id="A0A084SPY7"/>
<feature type="domain" description="VIT" evidence="2">
    <location>
        <begin position="28"/>
        <end position="160"/>
    </location>
</feature>
<name>A0A084SPY7_9BACT</name>
<dbReference type="Pfam" id="PF13519">
    <property type="entry name" value="VWA_2"/>
    <property type="match status" value="1"/>
</dbReference>
<dbReference type="InterPro" id="IPR013694">
    <property type="entry name" value="VIT"/>
</dbReference>
<dbReference type="CDD" id="cd00198">
    <property type="entry name" value="vWFA"/>
    <property type="match status" value="1"/>
</dbReference>
<accession>A0A084SPY7</accession>
<proteinExistence type="predicted"/>
<dbReference type="PROSITE" id="PS51468">
    <property type="entry name" value="VIT"/>
    <property type="match status" value="1"/>
</dbReference>
<dbReference type="InterPro" id="IPR036465">
    <property type="entry name" value="vWFA_dom_sf"/>
</dbReference>
<evidence type="ECO:0000259" key="2">
    <source>
        <dbReference type="PROSITE" id="PS51468"/>
    </source>
</evidence>
<comment type="caution">
    <text evidence="3">The sequence shown here is derived from an EMBL/GenBank/DDBJ whole genome shotgun (WGS) entry which is preliminary data.</text>
</comment>
<protein>
    <recommendedName>
        <fullName evidence="2">VIT domain-containing protein</fullName>
    </recommendedName>
</protein>
<dbReference type="SUPFAM" id="SSF53300">
    <property type="entry name" value="vWA-like"/>
    <property type="match status" value="1"/>
</dbReference>
<evidence type="ECO:0000256" key="1">
    <source>
        <dbReference type="SAM" id="SignalP"/>
    </source>
</evidence>
<feature type="signal peptide" evidence="1">
    <location>
        <begin position="1"/>
        <end position="25"/>
    </location>
</feature>
<organism evidence="3 4">
    <name type="scientific">Archangium violaceum Cb vi76</name>
    <dbReference type="NCBI Taxonomy" id="1406225"/>
    <lineage>
        <taxon>Bacteria</taxon>
        <taxon>Pseudomonadati</taxon>
        <taxon>Myxococcota</taxon>
        <taxon>Myxococcia</taxon>
        <taxon>Myxococcales</taxon>
        <taxon>Cystobacterineae</taxon>
        <taxon>Archangiaceae</taxon>
        <taxon>Archangium</taxon>
    </lineage>
</organism>
<reference evidence="3 4" key="1">
    <citation type="submission" date="2014-07" db="EMBL/GenBank/DDBJ databases">
        <title>Draft Genome Sequence of Gephyronic Acid Producer, Cystobacter violaceus Strain Cb vi76.</title>
        <authorList>
            <person name="Stevens D.C."/>
            <person name="Young J."/>
            <person name="Carmichael R."/>
            <person name="Tan J."/>
            <person name="Taylor R.E."/>
        </authorList>
    </citation>
    <scope>NUCLEOTIDE SEQUENCE [LARGE SCALE GENOMIC DNA]</scope>
    <source>
        <strain evidence="3 4">Cb vi76</strain>
    </source>
</reference>
<dbReference type="Pfam" id="PF08487">
    <property type="entry name" value="VIT"/>
    <property type="match status" value="1"/>
</dbReference>
<evidence type="ECO:0000313" key="3">
    <source>
        <dbReference type="EMBL" id="KFA90522.1"/>
    </source>
</evidence>
<dbReference type="InterPro" id="IPR002035">
    <property type="entry name" value="VWF_A"/>
</dbReference>
<dbReference type="Proteomes" id="UP000028547">
    <property type="component" value="Unassembled WGS sequence"/>
</dbReference>
<feature type="chain" id="PRO_5001781807" description="VIT domain-containing protein" evidence="1">
    <location>
        <begin position="26"/>
        <end position="664"/>
    </location>
</feature>
<sequence>MRHLSRPLSLWVLLLLAWGPGTATAEEPSLCEEDKLTGAERGQEVEHRVEARPEGDLVRFTVHRTFHNPRPRHTELEARFTLPREGTVHGLALESQGQWTEGLLLEAAQAKRRYEALRRKGPAAPRALALLSSEDGATVRLKLWNLPPRASVTVRYEVRARLAYAHGRKSFTYPLPECEHSPRPALTLVPASPGEDLRLETPNSNPWRRELEASWEAGTARGLDARAGLVPWGTGSLGFLQVRAERLSEVPARARVVFVVDASHSVGPQGISRQLELAGEYLQWLPDATAEVVVFRRSAQRLFGRLIPASEWKTALATLPPERLAPGNGSHLDEGLKLAQRVLEDGSGPTRVLALTDGLLREAFEPVPPAPSTSAPDAAVHLRWLPLRTGNAAPHEKLSEPLVRGSCGTQLHAYGGGSTLESLVRPLRWEEVHLQDDQGARLKELPTLQEGEGLQLWLPSPQTTLGELVLHGRRWGCAASQPVARDDSLSADLVRNAWAHQRFEPWNRNKEELPPQEAVELLARKGDWVSGTHSLLVVPPGAGPSTARTHALPDGEAGGVIGGVVGGTISCPMAAPFQRPASPELMEALERLLQPVFTTCLGEGDNPSLQVRLETTGDELVDVRVTGAASEPQASCVREATWALRLPALCDDGLRASYTLTPRR</sequence>
<dbReference type="EMBL" id="JPMI01000203">
    <property type="protein sequence ID" value="KFA90522.1"/>
    <property type="molecule type" value="Genomic_DNA"/>
</dbReference>